<sequence length="117" mass="13271">MLIVLFSFYSFTSSSVFNDQTPNTILGSWTCQKSEGGENANYISTPKTLGYTKKIVFTSDNKVITYKNDVELRISKYVISKGISVYDNKEHDVVIFEGLTYLIENPDSKTFDLQSEL</sequence>
<evidence type="ECO:0000313" key="1">
    <source>
        <dbReference type="EMBL" id="MDA6070860.1"/>
    </source>
</evidence>
<dbReference type="RefSeq" id="WP_271336671.1">
    <property type="nucleotide sequence ID" value="NZ_JAMZNK010000024.1"/>
</dbReference>
<organism evidence="1 2">
    <name type="scientific">Flavobacterium azizsancarii</name>
    <dbReference type="NCBI Taxonomy" id="2961580"/>
    <lineage>
        <taxon>Bacteria</taxon>
        <taxon>Pseudomonadati</taxon>
        <taxon>Bacteroidota</taxon>
        <taxon>Flavobacteriia</taxon>
        <taxon>Flavobacteriales</taxon>
        <taxon>Flavobacteriaceae</taxon>
        <taxon>Flavobacterium</taxon>
    </lineage>
</organism>
<name>A0ABT4WE51_9FLAO</name>
<gene>
    <name evidence="1" type="ORF">NJT12_14675</name>
</gene>
<evidence type="ECO:0000313" key="2">
    <source>
        <dbReference type="Proteomes" id="UP001212170"/>
    </source>
</evidence>
<reference evidence="1 2" key="1">
    <citation type="journal article" date="2023" name="Chemosphere">
        <title>Whole genome analysis of Flavobacterium aziz-sancarii sp. nov., isolated from Ardley Island (Antarctica), revealed a rich resistome and bioremediation potential.</title>
        <authorList>
            <person name="Otur C."/>
            <person name="Okay S."/>
            <person name="Kurt-Kizildogan A."/>
        </authorList>
    </citation>
    <scope>NUCLEOTIDE SEQUENCE [LARGE SCALE GENOMIC DNA]</scope>
    <source>
        <strain evidence="1 2">AC</strain>
    </source>
</reference>
<dbReference type="EMBL" id="JAMZNK010000024">
    <property type="protein sequence ID" value="MDA6070860.1"/>
    <property type="molecule type" value="Genomic_DNA"/>
</dbReference>
<comment type="caution">
    <text evidence="1">The sequence shown here is derived from an EMBL/GenBank/DDBJ whole genome shotgun (WGS) entry which is preliminary data.</text>
</comment>
<accession>A0ABT4WE51</accession>
<dbReference type="Proteomes" id="UP001212170">
    <property type="component" value="Unassembled WGS sequence"/>
</dbReference>
<proteinExistence type="predicted"/>
<protein>
    <recommendedName>
        <fullName evidence="3">Lipocalin-like domain-containing protein</fullName>
    </recommendedName>
</protein>
<evidence type="ECO:0008006" key="3">
    <source>
        <dbReference type="Google" id="ProtNLM"/>
    </source>
</evidence>
<keyword evidence="2" id="KW-1185">Reference proteome</keyword>